<sequence length="131" mass="15468">MKDMMMEVYNALIENETINELVTPQRIKFYEVPETLDTTKPFIVIDNFLGPQTNAYFANNKALSIRFNYQINVESMDRMTTKQISKAVEETMKQIGFGRLDGGLDQYFNETKRFVDARRYRKNTQIHDTDY</sequence>
<organism evidence="1 2">
    <name type="scientific">Enterococcus faecalis</name>
    <name type="common">Streptococcus faecalis</name>
    <dbReference type="NCBI Taxonomy" id="1351"/>
    <lineage>
        <taxon>Bacteria</taxon>
        <taxon>Bacillati</taxon>
        <taxon>Bacillota</taxon>
        <taxon>Bacilli</taxon>
        <taxon>Lactobacillales</taxon>
        <taxon>Enterococcaceae</taxon>
        <taxon>Enterococcus</taxon>
    </lineage>
</organism>
<proteinExistence type="predicted"/>
<reference evidence="1 2" key="1">
    <citation type="submission" date="2020-08" db="EMBL/GenBank/DDBJ databases">
        <title>Enterococcus faecalis SF28073 genome assembly.</title>
        <authorList>
            <person name="Duerkop B.A."/>
            <person name="Johnson C.N."/>
        </authorList>
    </citation>
    <scope>NUCLEOTIDE SEQUENCE [LARGE SCALE GENOMIC DNA]</scope>
    <source>
        <strain evidence="1 2">SF28073</strain>
    </source>
</reference>
<evidence type="ECO:0000313" key="1">
    <source>
        <dbReference type="EMBL" id="QNP37201.1"/>
    </source>
</evidence>
<accession>A0A7H0FMD5</accession>
<dbReference type="AlphaFoldDB" id="A0A7H0FMD5"/>
<dbReference type="EMBL" id="CP060804">
    <property type="protein sequence ID" value="QNP37201.1"/>
    <property type="molecule type" value="Genomic_DNA"/>
</dbReference>
<protein>
    <recommendedName>
        <fullName evidence="3">DUF3168 domain-containing protein</fullName>
    </recommendedName>
</protein>
<evidence type="ECO:0000313" key="2">
    <source>
        <dbReference type="Proteomes" id="UP000516122"/>
    </source>
</evidence>
<evidence type="ECO:0008006" key="3">
    <source>
        <dbReference type="Google" id="ProtNLM"/>
    </source>
</evidence>
<dbReference type="RefSeq" id="WP_002380683.1">
    <property type="nucleotide sequence ID" value="NZ_CABEIO010000002.1"/>
</dbReference>
<gene>
    <name evidence="1" type="ORF">H9Q64_12105</name>
</gene>
<dbReference type="Proteomes" id="UP000516122">
    <property type="component" value="Chromosome"/>
</dbReference>
<name>A0A7H0FMD5_ENTFL</name>